<feature type="transmembrane region" description="Helical" evidence="10">
    <location>
        <begin position="118"/>
        <end position="138"/>
    </location>
</feature>
<feature type="non-terminal residue" evidence="12">
    <location>
        <position position="389"/>
    </location>
</feature>
<dbReference type="Gene3D" id="1.20.1070.10">
    <property type="entry name" value="Rhodopsin 7-helix transmembrane proteins"/>
    <property type="match status" value="1"/>
</dbReference>
<evidence type="ECO:0000259" key="11">
    <source>
        <dbReference type="PROSITE" id="PS50262"/>
    </source>
</evidence>
<keyword evidence="4 10" id="KW-1133">Transmembrane helix</keyword>
<feature type="domain" description="G-protein coupled receptors family 1 profile" evidence="11">
    <location>
        <begin position="17"/>
        <end position="296"/>
    </location>
</feature>
<dbReference type="PROSITE" id="PS50262">
    <property type="entry name" value="G_PROTEIN_RECEP_F1_2"/>
    <property type="match status" value="1"/>
</dbReference>
<sequence>DAQIGFLVVLFFVIVIGNAIVLTAIALSKERRRSRMNIFIMHLALCDLLNGPLIVLSDLITKITVYWYAGVVFCKLHKFAQVLVMYASTYMLVALSIDRLDAVARPLHFTGSWLRVKILIVVAWVLSCMFAIPELVLFDVTEIQGGPMCSIDFTSALSWQVYISLVAASVFFIPAFIILVCYIAIIVLIFNSSHLINNVTRKNSTKDGELLRENSTRRDRTTNCQSSRGIIPQAKIRTIKMTFLIVLVFILCWSPYFIFNLCHVFGALPNTPTIEKFTTFIQSMAPLNSAANPIIYGIFSTRVCRYIKYKLITCRLTNKISLNMNGTLQELTFADLISVISFHRLTGEVRHSISLNGCTRIPLVKQQLTEADRELLSMHIRTPFVADAV</sequence>
<evidence type="ECO:0000256" key="7">
    <source>
        <dbReference type="ARBA" id="ARBA00023170"/>
    </source>
</evidence>
<evidence type="ECO:0000313" key="13">
    <source>
        <dbReference type="Proteomes" id="UP000678393"/>
    </source>
</evidence>
<keyword evidence="5 10" id="KW-0297">G-protein coupled receptor</keyword>
<dbReference type="PANTHER" id="PTHR24224">
    <property type="entry name" value="CARDIOACCELERATORY PEPTIDE RECEPTOR-RELATED"/>
    <property type="match status" value="1"/>
</dbReference>
<feature type="transmembrane region" description="Helical" evidence="10">
    <location>
        <begin position="162"/>
        <end position="190"/>
    </location>
</feature>
<dbReference type="InterPro" id="IPR000276">
    <property type="entry name" value="GPCR_Rhodpsn"/>
</dbReference>
<keyword evidence="13" id="KW-1185">Reference proteome</keyword>
<evidence type="ECO:0000313" key="12">
    <source>
        <dbReference type="EMBL" id="CAG5119234.1"/>
    </source>
</evidence>
<dbReference type="InterPro" id="IPR001817">
    <property type="entry name" value="Vasoprsn_rcpt"/>
</dbReference>
<keyword evidence="7 10" id="KW-0675">Receptor</keyword>
<proteinExistence type="inferred from homology"/>
<keyword evidence="9 10" id="KW-0807">Transducer</keyword>
<evidence type="ECO:0000256" key="9">
    <source>
        <dbReference type="ARBA" id="ARBA00023224"/>
    </source>
</evidence>
<reference evidence="12" key="1">
    <citation type="submission" date="2021-04" db="EMBL/GenBank/DDBJ databases">
        <authorList>
            <consortium name="Molecular Ecology Group"/>
        </authorList>
    </citation>
    <scope>NUCLEOTIDE SEQUENCE</scope>
</reference>
<dbReference type="PANTHER" id="PTHR24224:SF6">
    <property type="entry name" value="CARDIOACCELERATORY PEPTIDE RECEPTOR-RELATED"/>
    <property type="match status" value="1"/>
</dbReference>
<dbReference type="PRINTS" id="PR00237">
    <property type="entry name" value="GPCRRHODOPSN"/>
</dbReference>
<keyword evidence="6 10" id="KW-0472">Membrane</keyword>
<evidence type="ECO:0000256" key="6">
    <source>
        <dbReference type="ARBA" id="ARBA00023136"/>
    </source>
</evidence>
<evidence type="ECO:0000256" key="5">
    <source>
        <dbReference type="ARBA" id="ARBA00023040"/>
    </source>
</evidence>
<dbReference type="GO" id="GO:0005886">
    <property type="term" value="C:plasma membrane"/>
    <property type="evidence" value="ECO:0007669"/>
    <property type="project" value="UniProtKB-SubCell"/>
</dbReference>
<evidence type="ECO:0000256" key="1">
    <source>
        <dbReference type="ARBA" id="ARBA00004651"/>
    </source>
</evidence>
<gene>
    <name evidence="12" type="ORF">CUNI_LOCUS4792</name>
</gene>
<dbReference type="PRINTS" id="PR00896">
    <property type="entry name" value="VASOPRESSINR"/>
</dbReference>
<feature type="transmembrane region" description="Helical" evidence="10">
    <location>
        <begin position="79"/>
        <end position="97"/>
    </location>
</feature>
<evidence type="ECO:0000256" key="3">
    <source>
        <dbReference type="ARBA" id="ARBA00022692"/>
    </source>
</evidence>
<comment type="subcellular location">
    <subcellularLocation>
        <location evidence="1 10">Cell membrane</location>
        <topology evidence="1 10">Multi-pass membrane protein</topology>
    </subcellularLocation>
</comment>
<keyword evidence="2" id="KW-1003">Cell membrane</keyword>
<dbReference type="SUPFAM" id="SSF81321">
    <property type="entry name" value="Family A G protein-coupled receptor-like"/>
    <property type="match status" value="1"/>
</dbReference>
<comment type="similarity">
    <text evidence="10">Belongs to the G-protein coupled receptor 1 family. Vasopressin/oxytocin receptor subfamily.</text>
</comment>
<comment type="caution">
    <text evidence="12">The sequence shown here is derived from an EMBL/GenBank/DDBJ whole genome shotgun (WGS) entry which is preliminary data.</text>
</comment>
<feature type="transmembrane region" description="Helical" evidence="10">
    <location>
        <begin position="39"/>
        <end position="59"/>
    </location>
</feature>
<dbReference type="Proteomes" id="UP000678393">
    <property type="component" value="Unassembled WGS sequence"/>
</dbReference>
<evidence type="ECO:0000256" key="4">
    <source>
        <dbReference type="ARBA" id="ARBA00022989"/>
    </source>
</evidence>
<protein>
    <recommendedName>
        <fullName evidence="11">G-protein coupled receptors family 1 profile domain-containing protein</fullName>
    </recommendedName>
</protein>
<dbReference type="GO" id="GO:0005000">
    <property type="term" value="F:vasopressin receptor activity"/>
    <property type="evidence" value="ECO:0007669"/>
    <property type="project" value="InterPro"/>
</dbReference>
<dbReference type="InterPro" id="IPR017452">
    <property type="entry name" value="GPCR_Rhodpsn_7TM"/>
</dbReference>
<feature type="transmembrane region" description="Helical" evidence="10">
    <location>
        <begin position="6"/>
        <end position="27"/>
    </location>
</feature>
<feature type="transmembrane region" description="Helical" evidence="10">
    <location>
        <begin position="241"/>
        <end position="259"/>
    </location>
</feature>
<organism evidence="12 13">
    <name type="scientific">Candidula unifasciata</name>
    <dbReference type="NCBI Taxonomy" id="100452"/>
    <lineage>
        <taxon>Eukaryota</taxon>
        <taxon>Metazoa</taxon>
        <taxon>Spiralia</taxon>
        <taxon>Lophotrochozoa</taxon>
        <taxon>Mollusca</taxon>
        <taxon>Gastropoda</taxon>
        <taxon>Heterobranchia</taxon>
        <taxon>Euthyneura</taxon>
        <taxon>Panpulmonata</taxon>
        <taxon>Eupulmonata</taxon>
        <taxon>Stylommatophora</taxon>
        <taxon>Helicina</taxon>
        <taxon>Helicoidea</taxon>
        <taxon>Geomitridae</taxon>
        <taxon>Candidula</taxon>
    </lineage>
</organism>
<dbReference type="AlphaFoldDB" id="A0A8S3YQ26"/>
<keyword evidence="3 10" id="KW-0812">Transmembrane</keyword>
<dbReference type="GO" id="GO:0008188">
    <property type="term" value="F:neuropeptide receptor activity"/>
    <property type="evidence" value="ECO:0007669"/>
    <property type="project" value="TreeGrafter"/>
</dbReference>
<comment type="caution">
    <text evidence="10">Lacks conserved residue(s) required for the propagation of feature annotation.</text>
</comment>
<accession>A0A8S3YQ26</accession>
<evidence type="ECO:0000256" key="2">
    <source>
        <dbReference type="ARBA" id="ARBA00022475"/>
    </source>
</evidence>
<dbReference type="OrthoDB" id="5987909at2759"/>
<evidence type="ECO:0000256" key="8">
    <source>
        <dbReference type="ARBA" id="ARBA00023180"/>
    </source>
</evidence>
<keyword evidence="8 10" id="KW-0325">Glycoprotein</keyword>
<name>A0A8S3YQ26_9EUPU</name>
<dbReference type="Pfam" id="PF00001">
    <property type="entry name" value="7tm_1"/>
    <property type="match status" value="1"/>
</dbReference>
<dbReference type="EMBL" id="CAJHNH020000670">
    <property type="protein sequence ID" value="CAG5119234.1"/>
    <property type="molecule type" value="Genomic_DNA"/>
</dbReference>
<evidence type="ECO:0000256" key="10">
    <source>
        <dbReference type="RuleBase" id="RU046427"/>
    </source>
</evidence>
<dbReference type="InterPro" id="IPR052665">
    <property type="entry name" value="Neuropeptide-GPCR"/>
</dbReference>